<dbReference type="SUPFAM" id="SSF48264">
    <property type="entry name" value="Cytochrome P450"/>
    <property type="match status" value="1"/>
</dbReference>
<name>A0AA40CPP8_9PEZI</name>
<evidence type="ECO:0000256" key="3">
    <source>
        <dbReference type="ARBA" id="ARBA00010617"/>
    </source>
</evidence>
<evidence type="ECO:0000256" key="10">
    <source>
        <dbReference type="ARBA" id="ARBA00023033"/>
    </source>
</evidence>
<dbReference type="GO" id="GO:0020037">
    <property type="term" value="F:heme binding"/>
    <property type="evidence" value="ECO:0007669"/>
    <property type="project" value="InterPro"/>
</dbReference>
<dbReference type="GO" id="GO:0016705">
    <property type="term" value="F:oxidoreductase activity, acting on paired donors, with incorporation or reduction of molecular oxygen"/>
    <property type="evidence" value="ECO:0007669"/>
    <property type="project" value="InterPro"/>
</dbReference>
<evidence type="ECO:0000256" key="13">
    <source>
        <dbReference type="RuleBase" id="RU000461"/>
    </source>
</evidence>
<evidence type="ECO:0000256" key="8">
    <source>
        <dbReference type="ARBA" id="ARBA00023002"/>
    </source>
</evidence>
<protein>
    <submittedName>
        <fullName evidence="15">Averantin hydroxylase</fullName>
    </submittedName>
</protein>
<keyword evidence="4 12" id="KW-0349">Heme</keyword>
<dbReference type="AlphaFoldDB" id="A0AA40CPP8"/>
<dbReference type="Gene3D" id="1.10.630.10">
    <property type="entry name" value="Cytochrome P450"/>
    <property type="match status" value="1"/>
</dbReference>
<keyword evidence="7 14" id="KW-1133">Transmembrane helix</keyword>
<evidence type="ECO:0000256" key="14">
    <source>
        <dbReference type="SAM" id="Phobius"/>
    </source>
</evidence>
<keyword evidence="9 12" id="KW-0408">Iron</keyword>
<dbReference type="PROSITE" id="PS00086">
    <property type="entry name" value="CYTOCHROME_P450"/>
    <property type="match status" value="1"/>
</dbReference>
<dbReference type="GO" id="GO:0004497">
    <property type="term" value="F:monooxygenase activity"/>
    <property type="evidence" value="ECO:0007669"/>
    <property type="project" value="UniProtKB-KW"/>
</dbReference>
<dbReference type="FunFam" id="1.10.630.10:FF:000047">
    <property type="entry name" value="Cytochrome P450 monooxygenase"/>
    <property type="match status" value="1"/>
</dbReference>
<dbReference type="EMBL" id="JAUJDW010000059">
    <property type="protein sequence ID" value="KAK0645083.1"/>
    <property type="molecule type" value="Genomic_DNA"/>
</dbReference>
<dbReference type="Pfam" id="PF00067">
    <property type="entry name" value="p450"/>
    <property type="match status" value="1"/>
</dbReference>
<comment type="cofactor">
    <cofactor evidence="1 12">
        <name>heme</name>
        <dbReference type="ChEBI" id="CHEBI:30413"/>
    </cofactor>
</comment>
<dbReference type="PRINTS" id="PR00463">
    <property type="entry name" value="EP450I"/>
</dbReference>
<keyword evidence="8 13" id="KW-0560">Oxidoreductase</keyword>
<dbReference type="GO" id="GO:0005506">
    <property type="term" value="F:iron ion binding"/>
    <property type="evidence" value="ECO:0007669"/>
    <property type="project" value="InterPro"/>
</dbReference>
<feature type="binding site" description="axial binding residue" evidence="12">
    <location>
        <position position="440"/>
    </location>
    <ligand>
        <name>heme</name>
        <dbReference type="ChEBI" id="CHEBI:30413"/>
    </ligand>
    <ligandPart>
        <name>Fe</name>
        <dbReference type="ChEBI" id="CHEBI:18248"/>
    </ligandPart>
</feature>
<comment type="caution">
    <text evidence="15">The sequence shown here is derived from an EMBL/GenBank/DDBJ whole genome shotgun (WGS) entry which is preliminary data.</text>
</comment>
<keyword evidence="6 12" id="KW-0479">Metal-binding</keyword>
<dbReference type="InterPro" id="IPR001128">
    <property type="entry name" value="Cyt_P450"/>
</dbReference>
<evidence type="ECO:0000256" key="2">
    <source>
        <dbReference type="ARBA" id="ARBA00004167"/>
    </source>
</evidence>
<evidence type="ECO:0000256" key="5">
    <source>
        <dbReference type="ARBA" id="ARBA00022692"/>
    </source>
</evidence>
<evidence type="ECO:0000256" key="7">
    <source>
        <dbReference type="ARBA" id="ARBA00022989"/>
    </source>
</evidence>
<evidence type="ECO:0000256" key="6">
    <source>
        <dbReference type="ARBA" id="ARBA00022723"/>
    </source>
</evidence>
<evidence type="ECO:0000256" key="12">
    <source>
        <dbReference type="PIRSR" id="PIRSR602401-1"/>
    </source>
</evidence>
<dbReference type="GO" id="GO:0016020">
    <property type="term" value="C:membrane"/>
    <property type="evidence" value="ECO:0007669"/>
    <property type="project" value="UniProtKB-SubCell"/>
</dbReference>
<dbReference type="InterPro" id="IPR036396">
    <property type="entry name" value="Cyt_P450_sf"/>
</dbReference>
<dbReference type="InterPro" id="IPR017972">
    <property type="entry name" value="Cyt_P450_CS"/>
</dbReference>
<dbReference type="PANTHER" id="PTHR24305">
    <property type="entry name" value="CYTOCHROME P450"/>
    <property type="match status" value="1"/>
</dbReference>
<accession>A0AA40CPP8</accession>
<evidence type="ECO:0000256" key="1">
    <source>
        <dbReference type="ARBA" id="ARBA00001971"/>
    </source>
</evidence>
<dbReference type="PANTHER" id="PTHR24305:SF210">
    <property type="entry name" value="CYTOCHROME P450 MONOOXYGENASE ASQL-RELATED"/>
    <property type="match status" value="1"/>
</dbReference>
<reference evidence="15" key="1">
    <citation type="submission" date="2023-06" db="EMBL/GenBank/DDBJ databases">
        <title>Multi-omics analyses reveal the molecular pathogenesis toolkit of Lasiodiplodia hormozganensis, a cross-kingdom pathogen.</title>
        <authorList>
            <person name="Felix C."/>
            <person name="Meneses R."/>
            <person name="Goncalves M.F.M."/>
            <person name="Tilleman L."/>
            <person name="Duarte A.S."/>
            <person name="Jorrin-Novo J.V."/>
            <person name="Van De Peer Y."/>
            <person name="Deforce D."/>
            <person name="Van Nieuwerburgh F."/>
            <person name="Esteves A.C."/>
            <person name="Alves A."/>
        </authorList>
    </citation>
    <scope>NUCLEOTIDE SEQUENCE</scope>
    <source>
        <strain evidence="15">CBS 339.90</strain>
    </source>
</reference>
<keyword evidence="10 13" id="KW-0503">Monooxygenase</keyword>
<comment type="subcellular location">
    <subcellularLocation>
        <location evidence="2">Membrane</location>
        <topology evidence="2">Single-pass membrane protein</topology>
    </subcellularLocation>
</comment>
<evidence type="ECO:0000256" key="4">
    <source>
        <dbReference type="ARBA" id="ARBA00022617"/>
    </source>
</evidence>
<evidence type="ECO:0000256" key="9">
    <source>
        <dbReference type="ARBA" id="ARBA00023004"/>
    </source>
</evidence>
<dbReference type="Proteomes" id="UP001175001">
    <property type="component" value="Unassembled WGS sequence"/>
</dbReference>
<feature type="transmembrane region" description="Helical" evidence="14">
    <location>
        <begin position="12"/>
        <end position="32"/>
    </location>
</feature>
<comment type="similarity">
    <text evidence="3 13">Belongs to the cytochrome P450 family.</text>
</comment>
<keyword evidence="11 14" id="KW-0472">Membrane</keyword>
<dbReference type="PRINTS" id="PR00385">
    <property type="entry name" value="P450"/>
</dbReference>
<evidence type="ECO:0000313" key="16">
    <source>
        <dbReference type="Proteomes" id="UP001175001"/>
    </source>
</evidence>
<gene>
    <name evidence="15" type="primary">aflG_4</name>
    <name evidence="15" type="ORF">DIS24_g8257</name>
</gene>
<dbReference type="GO" id="GO:0009403">
    <property type="term" value="P:toxin biosynthetic process"/>
    <property type="evidence" value="ECO:0007669"/>
    <property type="project" value="UniProtKB-ARBA"/>
</dbReference>
<sequence>MDPENQIRPLAKPVLACAFPIFIIALIIYRLYLHPLSKYPGPKYAAVSGLVYWYVLVRGDLAHWYHRMHEQYGEVVRVGPNKLSFINPQAWKDIYGHKVGAAAKKAIMKDPASYPADDNGERNIAVILDDREHSAVRKVFTNAFSDKALKQQESLIQGYVDKLVKNLYATAGQETDMIKNYNCTTFDIMGDLAFGEPLGLLDNSEYSPWVKAIFNGIKAGALMNFGFEYSAFGALSNLLLPRSLREKKAMHFQYSVDRVERRLEKGDVTDKPDFWTLVLSKGKDVLTRPKMHANSSAFMIAGTETTATLLSGLTYYLLKNPEAMAKVVREVRALGSEDELNLETLQRLPYLHACFEEAFRCYPPVPVGLWRLVTGQGSPVCGEWLPAGTRVTVPQWASYRSPRNFKDPEHFIPERWLPDSGFETDRKDALQPFSTGPRNCLGKNLAYHEMRIMFAKVLWHFDLQLSPRSENWADQKVWTLWDKPDLLVTLKPVMRE</sequence>
<keyword evidence="5 14" id="KW-0812">Transmembrane</keyword>
<proteinExistence type="inferred from homology"/>
<dbReference type="InterPro" id="IPR002401">
    <property type="entry name" value="Cyt_P450_E_grp-I"/>
</dbReference>
<dbReference type="InterPro" id="IPR050121">
    <property type="entry name" value="Cytochrome_P450_monoxygenase"/>
</dbReference>
<keyword evidence="16" id="KW-1185">Reference proteome</keyword>
<evidence type="ECO:0000256" key="11">
    <source>
        <dbReference type="ARBA" id="ARBA00023136"/>
    </source>
</evidence>
<dbReference type="CDD" id="cd11058">
    <property type="entry name" value="CYP60B-like"/>
    <property type="match status" value="1"/>
</dbReference>
<evidence type="ECO:0000313" key="15">
    <source>
        <dbReference type="EMBL" id="KAK0645083.1"/>
    </source>
</evidence>
<organism evidence="15 16">
    <name type="scientific">Lasiodiplodia hormozganensis</name>
    <dbReference type="NCBI Taxonomy" id="869390"/>
    <lineage>
        <taxon>Eukaryota</taxon>
        <taxon>Fungi</taxon>
        <taxon>Dikarya</taxon>
        <taxon>Ascomycota</taxon>
        <taxon>Pezizomycotina</taxon>
        <taxon>Dothideomycetes</taxon>
        <taxon>Dothideomycetes incertae sedis</taxon>
        <taxon>Botryosphaeriales</taxon>
        <taxon>Botryosphaeriaceae</taxon>
        <taxon>Lasiodiplodia</taxon>
    </lineage>
</organism>